<evidence type="ECO:0000256" key="12">
    <source>
        <dbReference type="SAM" id="SignalP"/>
    </source>
</evidence>
<dbReference type="GO" id="GO:0045202">
    <property type="term" value="C:synapse"/>
    <property type="evidence" value="ECO:0007669"/>
    <property type="project" value="UniProtKB-SubCell"/>
</dbReference>
<keyword evidence="15" id="KW-1185">Reference proteome</keyword>
<reference evidence="14" key="2">
    <citation type="submission" date="2020-05" db="UniProtKB">
        <authorList>
            <consortium name="EnsemblMetazoa"/>
        </authorList>
    </citation>
    <scope>IDENTIFICATION</scope>
    <source>
        <strain evidence="14">Epiroticus2</strain>
    </source>
</reference>
<keyword evidence="6" id="KW-0531">Neurotransmitter degradation</keyword>
<evidence type="ECO:0000256" key="2">
    <source>
        <dbReference type="ARBA" id="ARBA00013276"/>
    </source>
</evidence>
<keyword evidence="12" id="KW-0732">Signal</keyword>
<dbReference type="EnsemblMetazoa" id="AEPI008477-RA">
    <property type="protein sequence ID" value="AEPI008477-PA"/>
    <property type="gene ID" value="AEPI008477"/>
</dbReference>
<dbReference type="FunFam" id="3.40.50.1820:FF:000155">
    <property type="entry name" value="Carboxylic ester hydrolase"/>
    <property type="match status" value="1"/>
</dbReference>
<evidence type="ECO:0000256" key="6">
    <source>
        <dbReference type="ARBA" id="ARBA00022867"/>
    </source>
</evidence>
<evidence type="ECO:0000313" key="15">
    <source>
        <dbReference type="Proteomes" id="UP000075885"/>
    </source>
</evidence>
<keyword evidence="9" id="KW-0325">Glycoprotein</keyword>
<dbReference type="InterPro" id="IPR002018">
    <property type="entry name" value="CarbesteraseB"/>
</dbReference>
<evidence type="ECO:0000256" key="10">
    <source>
        <dbReference type="ARBA" id="ARBA00034103"/>
    </source>
</evidence>
<dbReference type="PROSITE" id="PS00122">
    <property type="entry name" value="CARBOXYLESTERASE_B_1"/>
    <property type="match status" value="2"/>
</dbReference>
<evidence type="ECO:0000256" key="11">
    <source>
        <dbReference type="ARBA" id="ARBA00048484"/>
    </source>
</evidence>
<dbReference type="VEuPathDB" id="VectorBase:AEPI008477"/>
<dbReference type="ESTHER" id="9dipt-a0a182pnf0.1">
    <property type="family name" value="Juvenile_hormone_esterase"/>
</dbReference>
<keyword evidence="5" id="KW-0378">Hydrolase</keyword>
<dbReference type="STRING" id="199890.A0A182PNF0"/>
<sequence length="1195" mass="132302">MIVPSLLLFVMHCVVSCTSSGSSPLLVRAALTEPNCASGSDRAGGPRVCVEDGCLVGTQRNGMAGEQFQAFLGIPFAQPPVGKLRFADPIPNGPWNDQLYNASYERAMCLQRNDLLPNPPVTGSEDCLYLNVYRPTECEDPSHPNLPVIVYIHGGGFFSGTASSLIVGPEFILDTKRAILVTIQYRLGVLGFLSTGDSAAPGNFGLKDQALALRWVKRNIKSFGGNDRLITIVGQSAGATSVHMHMISRQSRGLFHRAIMMSGNSLVPWNIPTKHPLALARSTAVVVDVIGADRLSSKSLIAALRKIPGEKLVGNVYKLKSWSVDPLTLFRPVIESTNSPNAFLTEDPRVSWRSGNYHQVPYLAGFVPNEGAIRALAIFKNPELFNELRSNFSTILPILLEHAPSKSLIPKMRSRFFNDTTDAEPIRPGNLQGFTDLYSEASFIYPIQLGVKQYITMANTDRAPANMYKFSYKGRYSYSVIYAGGDTADYGVVHCDDLNYLFRQPAIFPDYPAGSPELKMVDTFVNFIIDFAINGRATPLAPYRDCKNDNQVDQSLNCDVQEFVRVGNDVQVKVINVRNEEMFDFWNGVSLEQFTMLLGAQLILAVVCLAVVLPVSRAALPSGENVPRVCITDGCMRGLWMRSLHGERYEAFMGIPFAKPPVGELRFANPVPNDPWPERELDASGRIPRPACLQQNLFLPERGVEGQEDCLYLNVYRPEKIGNRSSTTSLPTLVYIHGGGFQAGYSSPLVLGAEKLMDNTVILVTIAYRVGAFGFLSTGDEAASGNFGLKDQRQALRWVHRNIAAFGGDPQLVTIMGHSAGGASVHLQLMHLGNEGLFQRAISLSGSALAPWCAPKPNPQQLARKQAQFLDIDEAHNMTTTELVEALRKVDADVFVRSYRQFLVDSEYSVLVYGPVVEAPTVVDAFLTESPKEQWARGAHLSVPWLTGFVPNDGFVFIAPTLKEADCSQETSARQKALLLNVLDGTKQKDLLPMVMERYFGNQSTYVECLTEDNVDKLTMIFNEALFLYPLMLSVRQHANHTGLKSPIYLYKFNYKGPYSYSSIFVPEQDESQDYGIVHCDELIYIFRAPILFPDFRRNSPDAKVTQVMTKLIVDFARTGTEPTGQSDSSQITAQADADIQKVSTDGDSKIAVDSAFPQVLELLNSNSTEQPVLKRYANFYDAEMFEFWTRFYSY</sequence>
<dbReference type="PANTHER" id="PTHR11559">
    <property type="entry name" value="CARBOXYLESTERASE"/>
    <property type="match status" value="1"/>
</dbReference>
<evidence type="ECO:0000313" key="14">
    <source>
        <dbReference type="EnsemblMetazoa" id="AEPI008477-PA"/>
    </source>
</evidence>
<dbReference type="SUPFAM" id="SSF53474">
    <property type="entry name" value="alpha/beta-Hydrolases"/>
    <property type="match status" value="2"/>
</dbReference>
<feature type="domain" description="Carboxylesterase type B" evidence="13">
    <location>
        <begin position="46"/>
        <end position="546"/>
    </location>
</feature>
<evidence type="ECO:0000256" key="5">
    <source>
        <dbReference type="ARBA" id="ARBA00022801"/>
    </source>
</evidence>
<reference evidence="15" key="1">
    <citation type="submission" date="2013-03" db="EMBL/GenBank/DDBJ databases">
        <title>The Genome Sequence of Anopheles epiroticus epiroticus2.</title>
        <authorList>
            <consortium name="The Broad Institute Genomics Platform"/>
            <person name="Neafsey D.E."/>
            <person name="Howell P."/>
            <person name="Walker B."/>
            <person name="Young S.K."/>
            <person name="Zeng Q."/>
            <person name="Gargeya S."/>
            <person name="Fitzgerald M."/>
            <person name="Haas B."/>
            <person name="Abouelleil A."/>
            <person name="Allen A.W."/>
            <person name="Alvarado L."/>
            <person name="Arachchi H.M."/>
            <person name="Berlin A.M."/>
            <person name="Chapman S.B."/>
            <person name="Gainer-Dewar J."/>
            <person name="Goldberg J."/>
            <person name="Griggs A."/>
            <person name="Gujja S."/>
            <person name="Hansen M."/>
            <person name="Howarth C."/>
            <person name="Imamovic A."/>
            <person name="Ireland A."/>
            <person name="Larimer J."/>
            <person name="McCowan C."/>
            <person name="Murphy C."/>
            <person name="Pearson M."/>
            <person name="Poon T.W."/>
            <person name="Priest M."/>
            <person name="Roberts A."/>
            <person name="Saif S."/>
            <person name="Shea T."/>
            <person name="Sisk P."/>
            <person name="Sykes S."/>
            <person name="Wortman J."/>
            <person name="Nusbaum C."/>
            <person name="Birren B."/>
        </authorList>
    </citation>
    <scope>NUCLEOTIDE SEQUENCE [LARGE SCALE GENOMIC DNA]</scope>
    <source>
        <strain evidence="15">Epiroticus2</strain>
    </source>
</reference>
<protein>
    <recommendedName>
        <fullName evidence="3">Acetylcholinesterase</fullName>
        <ecNumber evidence="2">3.1.1.7</ecNumber>
    </recommendedName>
</protein>
<evidence type="ECO:0000256" key="9">
    <source>
        <dbReference type="ARBA" id="ARBA00023180"/>
    </source>
</evidence>
<dbReference type="InterPro" id="IPR019819">
    <property type="entry name" value="Carboxylesterase_B_CS"/>
</dbReference>
<comment type="similarity">
    <text evidence="1">Belongs to the type-B carboxylesterase/lipase family.</text>
</comment>
<evidence type="ECO:0000259" key="13">
    <source>
        <dbReference type="Pfam" id="PF00135"/>
    </source>
</evidence>
<dbReference type="Gene3D" id="3.40.50.1820">
    <property type="entry name" value="alpha/beta hydrolase"/>
    <property type="match status" value="2"/>
</dbReference>
<dbReference type="PRINTS" id="PR00878">
    <property type="entry name" value="CHOLNESTRASE"/>
</dbReference>
<dbReference type="InterPro" id="IPR019826">
    <property type="entry name" value="Carboxylesterase_B_AS"/>
</dbReference>
<organism evidence="14 15">
    <name type="scientific">Anopheles epiroticus</name>
    <dbReference type="NCBI Taxonomy" id="199890"/>
    <lineage>
        <taxon>Eukaryota</taxon>
        <taxon>Metazoa</taxon>
        <taxon>Ecdysozoa</taxon>
        <taxon>Arthropoda</taxon>
        <taxon>Hexapoda</taxon>
        <taxon>Insecta</taxon>
        <taxon>Pterygota</taxon>
        <taxon>Neoptera</taxon>
        <taxon>Endopterygota</taxon>
        <taxon>Diptera</taxon>
        <taxon>Nematocera</taxon>
        <taxon>Culicoidea</taxon>
        <taxon>Culicidae</taxon>
        <taxon>Anophelinae</taxon>
        <taxon>Anopheles</taxon>
    </lineage>
</organism>
<comment type="catalytic activity">
    <reaction evidence="11">
        <text>acetylcholine + H2O = choline + acetate + H(+)</text>
        <dbReference type="Rhea" id="RHEA:17561"/>
        <dbReference type="ChEBI" id="CHEBI:15354"/>
        <dbReference type="ChEBI" id="CHEBI:15355"/>
        <dbReference type="ChEBI" id="CHEBI:15377"/>
        <dbReference type="ChEBI" id="CHEBI:15378"/>
        <dbReference type="ChEBI" id="CHEBI:30089"/>
        <dbReference type="EC" id="3.1.1.7"/>
    </reaction>
</comment>
<dbReference type="Pfam" id="PF00135">
    <property type="entry name" value="COesterase"/>
    <property type="match status" value="2"/>
</dbReference>
<evidence type="ECO:0000256" key="7">
    <source>
        <dbReference type="ARBA" id="ARBA00023018"/>
    </source>
</evidence>
<name>A0A182PNF0_9DIPT</name>
<feature type="chain" id="PRO_5008131572" description="Acetylcholinesterase" evidence="12">
    <location>
        <begin position="21"/>
        <end position="1195"/>
    </location>
</feature>
<feature type="signal peptide" evidence="12">
    <location>
        <begin position="1"/>
        <end position="20"/>
    </location>
</feature>
<dbReference type="EC" id="3.1.1.7" evidence="2"/>
<dbReference type="AlphaFoldDB" id="A0A182PNF0"/>
<evidence type="ECO:0000256" key="8">
    <source>
        <dbReference type="ARBA" id="ARBA00023157"/>
    </source>
</evidence>
<dbReference type="Proteomes" id="UP000075885">
    <property type="component" value="Unassembled WGS sequence"/>
</dbReference>
<dbReference type="InterPro" id="IPR029058">
    <property type="entry name" value="AB_hydrolase_fold"/>
</dbReference>
<evidence type="ECO:0000256" key="3">
    <source>
        <dbReference type="ARBA" id="ARBA00020419"/>
    </source>
</evidence>
<dbReference type="PROSITE" id="PS00941">
    <property type="entry name" value="CARBOXYLESTERASE_B_2"/>
    <property type="match status" value="2"/>
</dbReference>
<keyword evidence="8" id="KW-1015">Disulfide bond</keyword>
<keyword evidence="4" id="KW-0719">Serine esterase</keyword>
<dbReference type="InterPro" id="IPR050309">
    <property type="entry name" value="Type-B_Carboxylest/Lipase"/>
</dbReference>
<dbReference type="GO" id="GO:0003990">
    <property type="term" value="F:acetylcholinesterase activity"/>
    <property type="evidence" value="ECO:0007669"/>
    <property type="project" value="UniProtKB-EC"/>
</dbReference>
<feature type="domain" description="Carboxylesterase type B" evidence="13">
    <location>
        <begin position="627"/>
        <end position="1124"/>
    </location>
</feature>
<dbReference type="ESTHER" id="9dipt-a0a182pnf0.2">
    <property type="family name" value="Juvenile_hormone_esterase"/>
</dbReference>
<comment type="subcellular location">
    <subcellularLocation>
        <location evidence="10">Synapse</location>
    </subcellularLocation>
</comment>
<evidence type="ECO:0000256" key="4">
    <source>
        <dbReference type="ARBA" id="ARBA00022487"/>
    </source>
</evidence>
<dbReference type="InterPro" id="IPR000997">
    <property type="entry name" value="Cholinesterase"/>
</dbReference>
<accession>A0A182PNF0</accession>
<keyword evidence="7" id="KW-0770">Synapse</keyword>
<proteinExistence type="inferred from homology"/>
<evidence type="ECO:0000256" key="1">
    <source>
        <dbReference type="ARBA" id="ARBA00005964"/>
    </source>
</evidence>